<keyword evidence="1" id="KW-0808">Transferase</keyword>
<dbReference type="OrthoDB" id="3787729at2"/>
<dbReference type="Pfam" id="PF18085">
    <property type="entry name" value="Mak_N_cap"/>
    <property type="match status" value="1"/>
</dbReference>
<evidence type="ECO:0000259" key="5">
    <source>
        <dbReference type="Pfam" id="PF18085"/>
    </source>
</evidence>
<keyword evidence="2" id="KW-0547">Nucleotide-binding</keyword>
<keyword evidence="3" id="KW-0418">Kinase</keyword>
<dbReference type="GO" id="GO:0016301">
    <property type="term" value="F:kinase activity"/>
    <property type="evidence" value="ECO:0007669"/>
    <property type="project" value="UniProtKB-KW"/>
</dbReference>
<dbReference type="AlphaFoldDB" id="A0A4V6CSQ5"/>
<dbReference type="EMBL" id="SZZH01000001">
    <property type="protein sequence ID" value="TKV61135.1"/>
    <property type="molecule type" value="Genomic_DNA"/>
</dbReference>
<evidence type="ECO:0000313" key="6">
    <source>
        <dbReference type="EMBL" id="TKV61135.1"/>
    </source>
</evidence>
<evidence type="ECO:0000256" key="3">
    <source>
        <dbReference type="ARBA" id="ARBA00022777"/>
    </source>
</evidence>
<sequence>MAIIHHAELTPSKPETLAAWVPRQSWFVGDASVGPEILGSPRLDDPDGQVGVETFFVRFGDGPVLQVPVTYRGVPLDGVDPIGVMEHSVLGRRYVYDGITDPVYVGTVVAAIDGGGREAELIRDGEHLPTRGELRGVPAGAARVPGLDPRRAVVPEEAGEVAVMTFPGGALRVWRHPSTGEDIGSGARLVGAWRGGPTVLLAELV</sequence>
<keyword evidence="4" id="KW-0067">ATP-binding</keyword>
<gene>
    <name evidence="6" type="ORF">FDO65_05750</name>
</gene>
<evidence type="ECO:0000313" key="7">
    <source>
        <dbReference type="Proteomes" id="UP000306985"/>
    </source>
</evidence>
<keyword evidence="7" id="KW-1185">Reference proteome</keyword>
<protein>
    <recommendedName>
        <fullName evidence="5">Maltokinase N-terminal cap domain-containing protein</fullName>
    </recommendedName>
</protein>
<comment type="caution">
    <text evidence="6">The sequence shown here is derived from an EMBL/GenBank/DDBJ whole genome shotgun (WGS) entry which is preliminary data.</text>
</comment>
<dbReference type="InterPro" id="IPR040999">
    <property type="entry name" value="Mak_N_cap"/>
</dbReference>
<evidence type="ECO:0000256" key="2">
    <source>
        <dbReference type="ARBA" id="ARBA00022741"/>
    </source>
</evidence>
<evidence type="ECO:0000256" key="4">
    <source>
        <dbReference type="ARBA" id="ARBA00022840"/>
    </source>
</evidence>
<dbReference type="Proteomes" id="UP000306985">
    <property type="component" value="Unassembled WGS sequence"/>
</dbReference>
<evidence type="ECO:0000256" key="1">
    <source>
        <dbReference type="ARBA" id="ARBA00022679"/>
    </source>
</evidence>
<dbReference type="GO" id="GO:0005524">
    <property type="term" value="F:ATP binding"/>
    <property type="evidence" value="ECO:0007669"/>
    <property type="project" value="UniProtKB-KW"/>
</dbReference>
<accession>A0A4V6CSQ5</accession>
<organism evidence="6 7">
    <name type="scientific">Nakamurella flava</name>
    <dbReference type="NCBI Taxonomy" id="2576308"/>
    <lineage>
        <taxon>Bacteria</taxon>
        <taxon>Bacillati</taxon>
        <taxon>Actinomycetota</taxon>
        <taxon>Actinomycetes</taxon>
        <taxon>Nakamurellales</taxon>
        <taxon>Nakamurellaceae</taxon>
        <taxon>Nakamurella</taxon>
    </lineage>
</organism>
<proteinExistence type="predicted"/>
<dbReference type="RefSeq" id="WP_137448439.1">
    <property type="nucleotide sequence ID" value="NZ_SZZH01000001.1"/>
</dbReference>
<name>A0A4V6CSQ5_9ACTN</name>
<reference evidence="6 7" key="1">
    <citation type="submission" date="2019-05" db="EMBL/GenBank/DDBJ databases">
        <title>Nakamurella sp. N5BH11, whole genome shotgun sequence.</title>
        <authorList>
            <person name="Tuo L."/>
        </authorList>
    </citation>
    <scope>NUCLEOTIDE SEQUENCE [LARGE SCALE GENOMIC DNA]</scope>
    <source>
        <strain evidence="6 7">N5BH11</strain>
    </source>
</reference>
<feature type="domain" description="Maltokinase N-terminal cap" evidence="5">
    <location>
        <begin position="20"/>
        <end position="101"/>
    </location>
</feature>